<gene>
    <name evidence="5" type="ORF">KL86CLO1_10735</name>
</gene>
<dbReference type="EC" id="2.3.1.-" evidence="4"/>
<dbReference type="InterPro" id="IPR003679">
    <property type="entry name" value="Amioglycoside_AcTrfase"/>
</dbReference>
<evidence type="ECO:0000256" key="3">
    <source>
        <dbReference type="ARBA" id="ARBA00023315"/>
    </source>
</evidence>
<evidence type="ECO:0000256" key="4">
    <source>
        <dbReference type="RuleBase" id="RU365031"/>
    </source>
</evidence>
<reference evidence="5" key="1">
    <citation type="submission" date="2016-04" db="EMBL/GenBank/DDBJ databases">
        <authorList>
            <person name="Evans L.H."/>
            <person name="Alamgir A."/>
            <person name="Owens N."/>
            <person name="Weber N.D."/>
            <person name="Virtaneva K."/>
            <person name="Barbian K."/>
            <person name="Babar A."/>
            <person name="Rosenke K."/>
        </authorList>
    </citation>
    <scope>NUCLEOTIDE SEQUENCE</scope>
    <source>
        <strain evidence="5">86</strain>
    </source>
</reference>
<dbReference type="SUPFAM" id="SSF110710">
    <property type="entry name" value="TTHA0583/YokD-like"/>
    <property type="match status" value="1"/>
</dbReference>
<name>A0A212JA72_9FIRM</name>
<accession>A0A212JA72</accession>
<dbReference type="GO" id="GO:0046353">
    <property type="term" value="F:aminoglycoside 3-N-acetyltransferase activity"/>
    <property type="evidence" value="ECO:0007669"/>
    <property type="project" value="UniProtKB-EC"/>
</dbReference>
<evidence type="ECO:0000256" key="1">
    <source>
        <dbReference type="ARBA" id="ARBA00006383"/>
    </source>
</evidence>
<comment type="similarity">
    <text evidence="1 4">Belongs to the antibiotic N-acetyltransferase family.</text>
</comment>
<dbReference type="EMBL" id="FLUN01000001">
    <property type="protein sequence ID" value="SBV96125.1"/>
    <property type="molecule type" value="Genomic_DNA"/>
</dbReference>
<evidence type="ECO:0000256" key="2">
    <source>
        <dbReference type="ARBA" id="ARBA00022679"/>
    </source>
</evidence>
<sequence length="247" mass="27546">MHAAFTESDLVHGLRQLGVLQGMALEVHCSFSKLGYVKGGTGTLIHALMQAVGSDGAIVMPSFRLSPNLSLTDDDRQLGLTTKIRLLAEDEEHTAMGVVSDAFRNRPDVKTGEGIFRVSAWGKDADKHSAGFQHLIDNDGRALLLGVDIYRLSAMHYVEDAMPDEIRNKFKPSPEARAKYPEDQWLVESWVPDTKPWYKIQDEAYSKGLIKDAYIGKAKCMLLKVQPVINLYRQALSERPLELYGLT</sequence>
<evidence type="ECO:0000313" key="5">
    <source>
        <dbReference type="EMBL" id="SBV96125.1"/>
    </source>
</evidence>
<protein>
    <recommendedName>
        <fullName evidence="4">Aminoglycoside N(3)-acetyltransferase</fullName>
        <ecNumber evidence="4">2.3.1.-</ecNumber>
    </recommendedName>
</protein>
<organism evidence="5">
    <name type="scientific">uncultured Eubacteriales bacterium</name>
    <dbReference type="NCBI Taxonomy" id="172733"/>
    <lineage>
        <taxon>Bacteria</taxon>
        <taxon>Bacillati</taxon>
        <taxon>Bacillota</taxon>
        <taxon>Clostridia</taxon>
        <taxon>Eubacteriales</taxon>
        <taxon>environmental samples</taxon>
    </lineage>
</organism>
<dbReference type="Pfam" id="PF02522">
    <property type="entry name" value="Antibiotic_NAT"/>
    <property type="match status" value="1"/>
</dbReference>
<proteinExistence type="inferred from homology"/>
<dbReference type="InterPro" id="IPR028345">
    <property type="entry name" value="Antibiotic_NAT-like"/>
</dbReference>
<keyword evidence="2 4" id="KW-0808">Transferase</keyword>
<keyword evidence="3 4" id="KW-0012">Acyltransferase</keyword>
<comment type="catalytic activity">
    <reaction evidence="4">
        <text>a 2-deoxystreptamine antibiotic + acetyl-CoA = an N(3)-acetyl-2-deoxystreptamine antibiotic + CoA + H(+)</text>
        <dbReference type="Rhea" id="RHEA:12665"/>
        <dbReference type="ChEBI" id="CHEBI:15378"/>
        <dbReference type="ChEBI" id="CHEBI:57287"/>
        <dbReference type="ChEBI" id="CHEBI:57288"/>
        <dbReference type="ChEBI" id="CHEBI:57921"/>
        <dbReference type="ChEBI" id="CHEBI:77452"/>
        <dbReference type="EC" id="2.3.1.81"/>
    </reaction>
</comment>
<dbReference type="PANTHER" id="PTHR11104:SF0">
    <property type="entry name" value="SPBETA PROPHAGE-DERIVED AMINOGLYCOSIDE N(3')-ACETYLTRANSFERASE-LIKE PROTEIN YOKD"/>
    <property type="match status" value="1"/>
</dbReference>
<keyword evidence="4" id="KW-0046">Antibiotic resistance</keyword>
<dbReference type="PANTHER" id="PTHR11104">
    <property type="entry name" value="AMINOGLYCOSIDE N3-ACETYLTRANSFERASE"/>
    <property type="match status" value="1"/>
</dbReference>
<dbReference type="GO" id="GO:0046677">
    <property type="term" value="P:response to antibiotic"/>
    <property type="evidence" value="ECO:0007669"/>
    <property type="project" value="UniProtKB-KW"/>
</dbReference>
<dbReference type="AlphaFoldDB" id="A0A212JA72"/>